<evidence type="ECO:0000313" key="1">
    <source>
        <dbReference type="EMBL" id="EUC29810.1"/>
    </source>
</evidence>
<sequence length="52" mass="6223">PRQDYLTRVRTPRLYGHDSASYEGRKGMRWYSRTSWSLRCLSPARTHMLQHG</sequence>
<gene>
    <name evidence="1" type="ORF">COCCADRAFT_105539</name>
</gene>
<keyword evidence="2" id="KW-1185">Reference proteome</keyword>
<dbReference type="Proteomes" id="UP000053841">
    <property type="component" value="Unassembled WGS sequence"/>
</dbReference>
<dbReference type="RefSeq" id="XP_007715878.1">
    <property type="nucleotide sequence ID" value="XM_007717688.1"/>
</dbReference>
<protein>
    <submittedName>
        <fullName evidence="1">Uncharacterized protein</fullName>
    </submittedName>
</protein>
<dbReference type="GeneID" id="19143227"/>
<evidence type="ECO:0000313" key="2">
    <source>
        <dbReference type="Proteomes" id="UP000053841"/>
    </source>
</evidence>
<proteinExistence type="predicted"/>
<accession>W6XX56</accession>
<dbReference type="EMBL" id="KI964728">
    <property type="protein sequence ID" value="EUC29810.1"/>
    <property type="molecule type" value="Genomic_DNA"/>
</dbReference>
<name>W6XX56_COCC2</name>
<dbReference type="HOGENOM" id="CLU_3092867_0_0_1"/>
<organism evidence="1 2">
    <name type="scientific">Cochliobolus carbonum (strain 26-R-13)</name>
    <name type="common">Maize leaf spot fungus</name>
    <name type="synonym">Bipolaris zeicola</name>
    <dbReference type="NCBI Taxonomy" id="930089"/>
    <lineage>
        <taxon>Eukaryota</taxon>
        <taxon>Fungi</taxon>
        <taxon>Dikarya</taxon>
        <taxon>Ascomycota</taxon>
        <taxon>Pezizomycotina</taxon>
        <taxon>Dothideomycetes</taxon>
        <taxon>Pleosporomycetidae</taxon>
        <taxon>Pleosporales</taxon>
        <taxon>Pleosporineae</taxon>
        <taxon>Pleosporaceae</taxon>
        <taxon>Bipolaris</taxon>
    </lineage>
</organism>
<dbReference type="AlphaFoldDB" id="W6XX56"/>
<dbReference type="KEGG" id="bze:COCCADRAFT_105539"/>
<feature type="non-terminal residue" evidence="1">
    <location>
        <position position="1"/>
    </location>
</feature>
<reference evidence="1 2" key="1">
    <citation type="journal article" date="2013" name="PLoS Genet.">
        <title>Comparative genome structure, secondary metabolite, and effector coding capacity across Cochliobolus pathogens.</title>
        <authorList>
            <person name="Condon B.J."/>
            <person name="Leng Y."/>
            <person name="Wu D."/>
            <person name="Bushley K.E."/>
            <person name="Ohm R.A."/>
            <person name="Otillar R."/>
            <person name="Martin J."/>
            <person name="Schackwitz W."/>
            <person name="Grimwood J."/>
            <person name="MohdZainudin N."/>
            <person name="Xue C."/>
            <person name="Wang R."/>
            <person name="Manning V.A."/>
            <person name="Dhillon B."/>
            <person name="Tu Z.J."/>
            <person name="Steffenson B.J."/>
            <person name="Salamov A."/>
            <person name="Sun H."/>
            <person name="Lowry S."/>
            <person name="LaButti K."/>
            <person name="Han J."/>
            <person name="Copeland A."/>
            <person name="Lindquist E."/>
            <person name="Barry K."/>
            <person name="Schmutz J."/>
            <person name="Baker S.E."/>
            <person name="Ciuffetti L.M."/>
            <person name="Grigoriev I.V."/>
            <person name="Zhong S."/>
            <person name="Turgeon B.G."/>
        </authorList>
    </citation>
    <scope>NUCLEOTIDE SEQUENCE [LARGE SCALE GENOMIC DNA]</scope>
    <source>
        <strain evidence="1 2">26-R-13</strain>
    </source>
</reference>